<evidence type="ECO:0008006" key="3">
    <source>
        <dbReference type="Google" id="ProtNLM"/>
    </source>
</evidence>
<dbReference type="EMBL" id="CP150496">
    <property type="protein sequence ID" value="WYW56147.1"/>
    <property type="molecule type" value="Genomic_DNA"/>
</dbReference>
<dbReference type="Proteomes" id="UP001491088">
    <property type="component" value="Chromosome"/>
</dbReference>
<sequence>MKRVIVDYAKLTTDILDLLIEKYPDGYDYSDILSFKNAKGEYIKAVEVRTEETIYLVKISTKLEQTMEDYAEDEDSFDDEFQFNDLDS</sequence>
<gene>
    <name evidence="1" type="ORF">WG950_02570</name>
</gene>
<reference evidence="1 2" key="1">
    <citation type="submission" date="2024-03" db="EMBL/GenBank/DDBJ databases">
        <authorList>
            <person name="Cao K."/>
        </authorList>
    </citation>
    <scope>NUCLEOTIDE SEQUENCE [LARGE SCALE GENOMIC DNA]</scope>
    <source>
        <strain evidence="1 2">MCCC 1K00696</strain>
    </source>
</reference>
<dbReference type="RefSeq" id="WP_077809204.1">
    <property type="nucleotide sequence ID" value="NZ_CP150496.1"/>
</dbReference>
<protein>
    <recommendedName>
        <fullName evidence="3">DNA primase</fullName>
    </recommendedName>
</protein>
<evidence type="ECO:0000313" key="1">
    <source>
        <dbReference type="EMBL" id="WYW56147.1"/>
    </source>
</evidence>
<name>A0ABZ2TW93_9FLAO</name>
<keyword evidence="2" id="KW-1185">Reference proteome</keyword>
<evidence type="ECO:0000313" key="2">
    <source>
        <dbReference type="Proteomes" id="UP001491088"/>
    </source>
</evidence>
<proteinExistence type="predicted"/>
<accession>A0ABZ2TW93</accession>
<organism evidence="1 2">
    <name type="scientific">Polaribacter marinaquae</name>
    <dbReference type="NCBI Taxonomy" id="1642819"/>
    <lineage>
        <taxon>Bacteria</taxon>
        <taxon>Pseudomonadati</taxon>
        <taxon>Bacteroidota</taxon>
        <taxon>Flavobacteriia</taxon>
        <taxon>Flavobacteriales</taxon>
        <taxon>Flavobacteriaceae</taxon>
    </lineage>
</organism>